<dbReference type="EMBL" id="SMMG02000003">
    <property type="protein sequence ID" value="KAA3480015.1"/>
    <property type="molecule type" value="Genomic_DNA"/>
</dbReference>
<evidence type="ECO:0000313" key="2">
    <source>
        <dbReference type="Proteomes" id="UP000325315"/>
    </source>
</evidence>
<protein>
    <submittedName>
        <fullName evidence="1">Rve domain-containing protein/RVT_3 domain-containing protein</fullName>
    </submittedName>
</protein>
<gene>
    <name evidence="1" type="ORF">EPI10_020479</name>
</gene>
<dbReference type="OrthoDB" id="1730596at2759"/>
<dbReference type="AlphaFoldDB" id="A0A5B6WFX5"/>
<accession>A0A5B6WFX5</accession>
<dbReference type="PANTHER" id="PTHR48475">
    <property type="entry name" value="RIBONUCLEASE H"/>
    <property type="match status" value="1"/>
</dbReference>
<sequence>MPYVPTTTDTTSHGGDFVCLLGNLGRDSCSCFNFPIIRLAKCCNTWIKAHKLRPYFQAHPVIIMMNQPVKDILSKANTSERITKWGIELAEFDVKYALRTTIKG</sequence>
<name>A0A5B6WFX5_9ROSI</name>
<proteinExistence type="predicted"/>
<comment type="caution">
    <text evidence="1">The sequence shown here is derived from an EMBL/GenBank/DDBJ whole genome shotgun (WGS) entry which is preliminary data.</text>
</comment>
<dbReference type="Proteomes" id="UP000325315">
    <property type="component" value="Unassembled WGS sequence"/>
</dbReference>
<evidence type="ECO:0000313" key="1">
    <source>
        <dbReference type="EMBL" id="KAA3480015.1"/>
    </source>
</evidence>
<keyword evidence="2" id="KW-1185">Reference proteome</keyword>
<reference evidence="2" key="1">
    <citation type="journal article" date="2019" name="Plant Biotechnol. J.">
        <title>Genome sequencing of the Australian wild diploid species Gossypium australe highlights disease resistance and delayed gland morphogenesis.</title>
        <authorList>
            <person name="Cai Y."/>
            <person name="Cai X."/>
            <person name="Wang Q."/>
            <person name="Wang P."/>
            <person name="Zhang Y."/>
            <person name="Cai C."/>
            <person name="Xu Y."/>
            <person name="Wang K."/>
            <person name="Zhou Z."/>
            <person name="Wang C."/>
            <person name="Geng S."/>
            <person name="Li B."/>
            <person name="Dong Q."/>
            <person name="Hou Y."/>
            <person name="Wang H."/>
            <person name="Ai P."/>
            <person name="Liu Z."/>
            <person name="Yi F."/>
            <person name="Sun M."/>
            <person name="An G."/>
            <person name="Cheng J."/>
            <person name="Zhang Y."/>
            <person name="Shi Q."/>
            <person name="Xie Y."/>
            <person name="Shi X."/>
            <person name="Chang Y."/>
            <person name="Huang F."/>
            <person name="Chen Y."/>
            <person name="Hong S."/>
            <person name="Mi L."/>
            <person name="Sun Q."/>
            <person name="Zhang L."/>
            <person name="Zhou B."/>
            <person name="Peng R."/>
            <person name="Zhang X."/>
            <person name="Liu F."/>
        </authorList>
    </citation>
    <scope>NUCLEOTIDE SEQUENCE [LARGE SCALE GENOMIC DNA]</scope>
    <source>
        <strain evidence="2">cv. PA1801</strain>
    </source>
</reference>
<organism evidence="1 2">
    <name type="scientific">Gossypium australe</name>
    <dbReference type="NCBI Taxonomy" id="47621"/>
    <lineage>
        <taxon>Eukaryota</taxon>
        <taxon>Viridiplantae</taxon>
        <taxon>Streptophyta</taxon>
        <taxon>Embryophyta</taxon>
        <taxon>Tracheophyta</taxon>
        <taxon>Spermatophyta</taxon>
        <taxon>Magnoliopsida</taxon>
        <taxon>eudicotyledons</taxon>
        <taxon>Gunneridae</taxon>
        <taxon>Pentapetalae</taxon>
        <taxon>rosids</taxon>
        <taxon>malvids</taxon>
        <taxon>Malvales</taxon>
        <taxon>Malvaceae</taxon>
        <taxon>Malvoideae</taxon>
        <taxon>Gossypium</taxon>
    </lineage>
</organism>
<dbReference type="PANTHER" id="PTHR48475:SF2">
    <property type="entry name" value="RIBONUCLEASE H"/>
    <property type="match status" value="1"/>
</dbReference>